<organism evidence="5 6">
    <name type="scientific">Agromyces binzhouensis</name>
    <dbReference type="NCBI Taxonomy" id="1817495"/>
    <lineage>
        <taxon>Bacteria</taxon>
        <taxon>Bacillati</taxon>
        <taxon>Actinomycetota</taxon>
        <taxon>Actinomycetes</taxon>
        <taxon>Micrococcales</taxon>
        <taxon>Microbacteriaceae</taxon>
        <taxon>Agromyces</taxon>
    </lineage>
</organism>
<gene>
    <name evidence="5" type="ORF">ESO86_09795</name>
</gene>
<feature type="non-terminal residue" evidence="5">
    <location>
        <position position="1"/>
    </location>
</feature>
<feature type="region of interest" description="Disordered" evidence="3">
    <location>
        <begin position="71"/>
        <end position="92"/>
    </location>
</feature>
<sequence length="92" mass="9081">IPGAVSAPAAGNLDGDGRFLPADELRARFASLGVDVDHPVAAYCGSGVNAAHEVAALAVAGIEAALYPGSFSQWSNHPERPVATGASPGGDA</sequence>
<keyword evidence="2" id="KW-0677">Repeat</keyword>
<evidence type="ECO:0000259" key="4">
    <source>
        <dbReference type="PROSITE" id="PS50206"/>
    </source>
</evidence>
<dbReference type="InterPro" id="IPR045078">
    <property type="entry name" value="TST/MPST-like"/>
</dbReference>
<evidence type="ECO:0000313" key="5">
    <source>
        <dbReference type="EMBL" id="RXZ47008.1"/>
    </source>
</evidence>
<dbReference type="GO" id="GO:0004792">
    <property type="term" value="F:thiosulfate-cyanide sulfurtransferase activity"/>
    <property type="evidence" value="ECO:0007669"/>
    <property type="project" value="TreeGrafter"/>
</dbReference>
<evidence type="ECO:0000256" key="2">
    <source>
        <dbReference type="ARBA" id="ARBA00022737"/>
    </source>
</evidence>
<dbReference type="Gene3D" id="3.40.250.10">
    <property type="entry name" value="Rhodanese-like domain"/>
    <property type="match status" value="1"/>
</dbReference>
<dbReference type="SUPFAM" id="SSF52821">
    <property type="entry name" value="Rhodanese/Cell cycle control phosphatase"/>
    <property type="match status" value="1"/>
</dbReference>
<protein>
    <submittedName>
        <fullName evidence="5">Sulfurtransferase</fullName>
    </submittedName>
</protein>
<dbReference type="PANTHER" id="PTHR11364:SF27">
    <property type="entry name" value="SULFURTRANSFERASE"/>
    <property type="match status" value="1"/>
</dbReference>
<feature type="domain" description="Rhodanese" evidence="4">
    <location>
        <begin position="1"/>
        <end position="83"/>
    </location>
</feature>
<keyword evidence="6" id="KW-1185">Reference proteome</keyword>
<dbReference type="InterPro" id="IPR001763">
    <property type="entry name" value="Rhodanese-like_dom"/>
</dbReference>
<dbReference type="Pfam" id="PF00581">
    <property type="entry name" value="Rhodanese"/>
    <property type="match status" value="1"/>
</dbReference>
<evidence type="ECO:0000256" key="3">
    <source>
        <dbReference type="SAM" id="MobiDB-lite"/>
    </source>
</evidence>
<dbReference type="EMBL" id="SDPL01000176">
    <property type="protein sequence ID" value="RXZ47008.1"/>
    <property type="molecule type" value="Genomic_DNA"/>
</dbReference>
<comment type="caution">
    <text evidence="5">The sequence shown here is derived from an EMBL/GenBank/DDBJ whole genome shotgun (WGS) entry which is preliminary data.</text>
</comment>
<accession>A0A4Q2JM80</accession>
<name>A0A4Q2JM80_9MICO</name>
<dbReference type="AlphaFoldDB" id="A0A4Q2JM80"/>
<dbReference type="PANTHER" id="PTHR11364">
    <property type="entry name" value="THIOSULFATE SULFERTANSFERASE"/>
    <property type="match status" value="1"/>
</dbReference>
<dbReference type="RefSeq" id="WP_277985223.1">
    <property type="nucleotide sequence ID" value="NZ_SDPL01000176.1"/>
</dbReference>
<proteinExistence type="predicted"/>
<keyword evidence="1 5" id="KW-0808">Transferase</keyword>
<reference evidence="5 6" key="1">
    <citation type="submission" date="2019-01" db="EMBL/GenBank/DDBJ databases">
        <authorList>
            <person name="Li J."/>
        </authorList>
    </citation>
    <scope>NUCLEOTIDE SEQUENCE [LARGE SCALE GENOMIC DNA]</scope>
    <source>
        <strain evidence="5 6">CGMCC 4.7180</strain>
    </source>
</reference>
<dbReference type="Proteomes" id="UP000292881">
    <property type="component" value="Unassembled WGS sequence"/>
</dbReference>
<dbReference type="PROSITE" id="PS50206">
    <property type="entry name" value="RHODANESE_3"/>
    <property type="match status" value="1"/>
</dbReference>
<dbReference type="InterPro" id="IPR036873">
    <property type="entry name" value="Rhodanese-like_dom_sf"/>
</dbReference>
<evidence type="ECO:0000313" key="6">
    <source>
        <dbReference type="Proteomes" id="UP000292881"/>
    </source>
</evidence>
<evidence type="ECO:0000256" key="1">
    <source>
        <dbReference type="ARBA" id="ARBA00022679"/>
    </source>
</evidence>